<evidence type="ECO:0000256" key="3">
    <source>
        <dbReference type="ARBA" id="ARBA00004496"/>
    </source>
</evidence>
<dbReference type="Pfam" id="PF26217">
    <property type="entry name" value="GDPGP1_N"/>
    <property type="match status" value="1"/>
</dbReference>
<keyword evidence="11" id="KW-0547">Nucleotide-binding</keyword>
<comment type="subcellular location">
    <subcellularLocation>
        <location evidence="3">Cytoplasm</location>
    </subcellularLocation>
</comment>
<dbReference type="InterPro" id="IPR026506">
    <property type="entry name" value="GDPGP"/>
</dbReference>
<evidence type="ECO:0000256" key="2">
    <source>
        <dbReference type="ARBA" id="ARBA00003049"/>
    </source>
</evidence>
<comment type="caution">
    <text evidence="15">The sequence shown here is derived from an EMBL/GenBank/DDBJ whole genome shotgun (WGS) entry which is preliminary data.</text>
</comment>
<feature type="domain" description="GDPGP1-like N-terminal" evidence="14">
    <location>
        <begin position="25"/>
        <end position="189"/>
    </location>
</feature>
<evidence type="ECO:0000256" key="9">
    <source>
        <dbReference type="ARBA" id="ARBA00022679"/>
    </source>
</evidence>
<dbReference type="AlphaFoldDB" id="A0AAN9Z168"/>
<dbReference type="GO" id="GO:0006006">
    <property type="term" value="P:glucose metabolic process"/>
    <property type="evidence" value="ECO:0007669"/>
    <property type="project" value="TreeGrafter"/>
</dbReference>
<organism evidence="15 16">
    <name type="scientific">Gryllus longicercus</name>
    <dbReference type="NCBI Taxonomy" id="2509291"/>
    <lineage>
        <taxon>Eukaryota</taxon>
        <taxon>Metazoa</taxon>
        <taxon>Ecdysozoa</taxon>
        <taxon>Arthropoda</taxon>
        <taxon>Hexapoda</taxon>
        <taxon>Insecta</taxon>
        <taxon>Pterygota</taxon>
        <taxon>Neoptera</taxon>
        <taxon>Polyneoptera</taxon>
        <taxon>Orthoptera</taxon>
        <taxon>Ensifera</taxon>
        <taxon>Gryllidea</taxon>
        <taxon>Grylloidea</taxon>
        <taxon>Gryllidae</taxon>
        <taxon>Gryllinae</taxon>
        <taxon>Gryllus</taxon>
    </lineage>
</organism>
<dbReference type="EMBL" id="JAZDUA010000342">
    <property type="protein sequence ID" value="KAK7794230.1"/>
    <property type="molecule type" value="Genomic_DNA"/>
</dbReference>
<dbReference type="Pfam" id="PF26216">
    <property type="entry name" value="GDPGP1_C"/>
    <property type="match status" value="1"/>
</dbReference>
<evidence type="ECO:0000256" key="11">
    <source>
        <dbReference type="ARBA" id="ARBA00022741"/>
    </source>
</evidence>
<keyword evidence="9" id="KW-0808">Transferase</keyword>
<dbReference type="GO" id="GO:0005737">
    <property type="term" value="C:cytoplasm"/>
    <property type="evidence" value="ECO:0007669"/>
    <property type="project" value="UniProtKB-SubCell"/>
</dbReference>
<protein>
    <recommendedName>
        <fullName evidence="6">GDP-D-glucose phosphorylase 1</fullName>
        <ecNumber evidence="5">2.7.7.78</ecNumber>
    </recommendedName>
</protein>
<evidence type="ECO:0000256" key="1">
    <source>
        <dbReference type="ARBA" id="ARBA00000063"/>
    </source>
</evidence>
<dbReference type="InterPro" id="IPR058865">
    <property type="entry name" value="GDPGP1_C"/>
</dbReference>
<sequence>MSFTYSENDFIFETSWGDSAKLSSFDVALQTKWQSAVDNGYFRYTLNILNTKRLPGKFSFLAQLNPDRGTNRRPPEDISSLTQPFDHKKFNFTKINENEILFEVKRREKAECELKSSGKDLLVINISPLEFGHSLFLPELFSCLPQVMTLYSLQRTIELVLLSKSPTLRAGFNSLCGFATVNHLHFHLYYLNHEMLLENIQVEHLCGECYVLTKYPAKGFAFQLSREHNLLSLASSVHKLTSYLQECNIAHNVYITRGQSFNSNKERKILDSVRVYVWARKHSTEPKNVQCFDPAICELFGHLVVKVPEPFGTLSESEVASELSGICQEPFDLVFEDVKEMFCDSDSL</sequence>
<name>A0AAN9Z168_9ORTH</name>
<dbReference type="GO" id="GO:0005085">
    <property type="term" value="F:guanyl-nucleotide exchange factor activity"/>
    <property type="evidence" value="ECO:0007669"/>
    <property type="project" value="UniProtKB-KW"/>
</dbReference>
<dbReference type="EC" id="2.7.7.78" evidence="5"/>
<dbReference type="InterPro" id="IPR058866">
    <property type="entry name" value="GDPGP1_N"/>
</dbReference>
<comment type="similarity">
    <text evidence="4">Belongs to the GDPGP1 family.</text>
</comment>
<dbReference type="PANTHER" id="PTHR20884">
    <property type="entry name" value="GDP-D-GLUCOSE PHOSPHORYLASE 1"/>
    <property type="match status" value="1"/>
</dbReference>
<keyword evidence="10" id="KW-0548">Nucleotidyltransferase</keyword>
<proteinExistence type="inferred from homology"/>
<evidence type="ECO:0000256" key="12">
    <source>
        <dbReference type="ARBA" id="ARBA00022801"/>
    </source>
</evidence>
<evidence type="ECO:0000256" key="8">
    <source>
        <dbReference type="ARBA" id="ARBA00022658"/>
    </source>
</evidence>
<dbReference type="Proteomes" id="UP001378592">
    <property type="component" value="Unassembled WGS sequence"/>
</dbReference>
<keyword evidence="7" id="KW-0963">Cytoplasm</keyword>
<accession>A0AAN9Z168</accession>
<dbReference type="GO" id="GO:0080048">
    <property type="term" value="F:GDP-D-glucose phosphorylase activity"/>
    <property type="evidence" value="ECO:0007669"/>
    <property type="project" value="UniProtKB-EC"/>
</dbReference>
<comment type="function">
    <text evidence="2">Specific and highly efficient GDP-D-glucose phosphorylase regulating the levels of GDP-D-glucose in cells.</text>
</comment>
<keyword evidence="12" id="KW-0378">Hydrolase</keyword>
<evidence type="ECO:0000259" key="13">
    <source>
        <dbReference type="Pfam" id="PF26216"/>
    </source>
</evidence>
<evidence type="ECO:0000313" key="16">
    <source>
        <dbReference type="Proteomes" id="UP001378592"/>
    </source>
</evidence>
<evidence type="ECO:0000256" key="4">
    <source>
        <dbReference type="ARBA" id="ARBA00006451"/>
    </source>
</evidence>
<comment type="catalytic activity">
    <reaction evidence="1">
        <text>GDP-alpha-D-glucose + phosphate = alpha-D-glucose 1-phosphate + GDP + H(+)</text>
        <dbReference type="Rhea" id="RHEA:30387"/>
        <dbReference type="ChEBI" id="CHEBI:15378"/>
        <dbReference type="ChEBI" id="CHEBI:43474"/>
        <dbReference type="ChEBI" id="CHEBI:58189"/>
        <dbReference type="ChEBI" id="CHEBI:58601"/>
        <dbReference type="ChEBI" id="CHEBI:62230"/>
        <dbReference type="EC" id="2.7.7.78"/>
    </reaction>
</comment>
<evidence type="ECO:0000256" key="10">
    <source>
        <dbReference type="ARBA" id="ARBA00022695"/>
    </source>
</evidence>
<gene>
    <name evidence="15" type="ORF">R5R35_012550</name>
</gene>
<keyword evidence="8" id="KW-0344">Guanine-nucleotide releasing factor</keyword>
<evidence type="ECO:0000313" key="15">
    <source>
        <dbReference type="EMBL" id="KAK7794230.1"/>
    </source>
</evidence>
<evidence type="ECO:0000256" key="5">
    <source>
        <dbReference type="ARBA" id="ARBA00012507"/>
    </source>
</evidence>
<dbReference type="PANTHER" id="PTHR20884:SF8">
    <property type="entry name" value="GDP-D-GLUCOSE PHOSPHORYLASE 1"/>
    <property type="match status" value="1"/>
</dbReference>
<evidence type="ECO:0000259" key="14">
    <source>
        <dbReference type="Pfam" id="PF26217"/>
    </source>
</evidence>
<evidence type="ECO:0000256" key="7">
    <source>
        <dbReference type="ARBA" id="ARBA00022490"/>
    </source>
</evidence>
<dbReference type="GO" id="GO:0000166">
    <property type="term" value="F:nucleotide binding"/>
    <property type="evidence" value="ECO:0007669"/>
    <property type="project" value="UniProtKB-KW"/>
</dbReference>
<dbReference type="GO" id="GO:0016787">
    <property type="term" value="F:hydrolase activity"/>
    <property type="evidence" value="ECO:0007669"/>
    <property type="project" value="UniProtKB-KW"/>
</dbReference>
<feature type="domain" description="GDPGP1-like C-terminal" evidence="13">
    <location>
        <begin position="208"/>
        <end position="343"/>
    </location>
</feature>
<keyword evidence="16" id="KW-1185">Reference proteome</keyword>
<evidence type="ECO:0000256" key="6">
    <source>
        <dbReference type="ARBA" id="ARBA00018857"/>
    </source>
</evidence>
<reference evidence="15 16" key="1">
    <citation type="submission" date="2024-03" db="EMBL/GenBank/DDBJ databases">
        <title>The genome assembly and annotation of the cricket Gryllus longicercus Weissman &amp; Gray.</title>
        <authorList>
            <person name="Szrajer S."/>
            <person name="Gray D."/>
            <person name="Ylla G."/>
        </authorList>
    </citation>
    <scope>NUCLEOTIDE SEQUENCE [LARGE SCALE GENOMIC DNA]</scope>
    <source>
        <strain evidence="15">DAG 2021-001</strain>
        <tissue evidence="15">Whole body minus gut</tissue>
    </source>
</reference>